<evidence type="ECO:0000256" key="9">
    <source>
        <dbReference type="ARBA" id="ARBA00022989"/>
    </source>
</evidence>
<dbReference type="GO" id="GO:0070069">
    <property type="term" value="C:cytochrome complex"/>
    <property type="evidence" value="ECO:0007669"/>
    <property type="project" value="InterPro"/>
</dbReference>
<feature type="compositionally biased region" description="Pro residues" evidence="12">
    <location>
        <begin position="274"/>
        <end position="284"/>
    </location>
</feature>
<keyword evidence="7" id="KW-0479">Metal-binding</keyword>
<evidence type="ECO:0000256" key="13">
    <source>
        <dbReference type="SAM" id="Phobius"/>
    </source>
</evidence>
<keyword evidence="3" id="KW-1003">Cell membrane</keyword>
<feature type="transmembrane region" description="Helical" evidence="13">
    <location>
        <begin position="182"/>
        <end position="204"/>
    </location>
</feature>
<keyword evidence="10" id="KW-0408">Iron</keyword>
<gene>
    <name evidence="14" type="ORF">B1B_17897</name>
</gene>
<dbReference type="EMBL" id="AUZY01011962">
    <property type="protein sequence ID" value="EQD31974.1"/>
    <property type="molecule type" value="Genomic_DNA"/>
</dbReference>
<keyword evidence="11 13" id="KW-0472">Membrane</keyword>
<dbReference type="GO" id="GO:0005886">
    <property type="term" value="C:plasma membrane"/>
    <property type="evidence" value="ECO:0007669"/>
    <property type="project" value="UniProtKB-SubCell"/>
</dbReference>
<evidence type="ECO:0000256" key="12">
    <source>
        <dbReference type="SAM" id="MobiDB-lite"/>
    </source>
</evidence>
<dbReference type="PANTHER" id="PTHR30365">
    <property type="entry name" value="CYTOCHROME D UBIQUINOL OXIDASE"/>
    <property type="match status" value="1"/>
</dbReference>
<keyword evidence="6 13" id="KW-0812">Transmembrane</keyword>
<evidence type="ECO:0000256" key="4">
    <source>
        <dbReference type="ARBA" id="ARBA00022519"/>
    </source>
</evidence>
<dbReference type="Pfam" id="PF01654">
    <property type="entry name" value="Cyt_bd_oxida_I"/>
    <property type="match status" value="1"/>
</dbReference>
<evidence type="ECO:0000256" key="6">
    <source>
        <dbReference type="ARBA" id="ARBA00022692"/>
    </source>
</evidence>
<evidence type="ECO:0000256" key="3">
    <source>
        <dbReference type="ARBA" id="ARBA00022475"/>
    </source>
</evidence>
<name>T0ZTH9_9ZZZZ</name>
<evidence type="ECO:0000256" key="7">
    <source>
        <dbReference type="ARBA" id="ARBA00022723"/>
    </source>
</evidence>
<feature type="region of interest" description="Disordered" evidence="12">
    <location>
        <begin position="263"/>
        <end position="295"/>
    </location>
</feature>
<comment type="caution">
    <text evidence="14">The sequence shown here is derived from an EMBL/GenBank/DDBJ whole genome shotgun (WGS) entry which is preliminary data.</text>
</comment>
<dbReference type="GO" id="GO:0020037">
    <property type="term" value="F:heme binding"/>
    <property type="evidence" value="ECO:0007669"/>
    <property type="project" value="TreeGrafter"/>
</dbReference>
<keyword evidence="4" id="KW-0997">Cell inner membrane</keyword>
<keyword evidence="8" id="KW-0249">Electron transport</keyword>
<organism evidence="14">
    <name type="scientific">mine drainage metagenome</name>
    <dbReference type="NCBI Taxonomy" id="410659"/>
    <lineage>
        <taxon>unclassified sequences</taxon>
        <taxon>metagenomes</taxon>
        <taxon>ecological metagenomes</taxon>
    </lineage>
</organism>
<dbReference type="GO" id="GO:0046872">
    <property type="term" value="F:metal ion binding"/>
    <property type="evidence" value="ECO:0007669"/>
    <property type="project" value="UniProtKB-KW"/>
</dbReference>
<protein>
    <submittedName>
        <fullName evidence="14">Cytochrome D ubiquinol oxidase subunit I</fullName>
    </submittedName>
</protein>
<evidence type="ECO:0000256" key="10">
    <source>
        <dbReference type="ARBA" id="ARBA00023004"/>
    </source>
</evidence>
<dbReference type="InterPro" id="IPR002585">
    <property type="entry name" value="Cyt-d_ubiquinol_oxidase_su_1"/>
</dbReference>
<feature type="transmembrane region" description="Helical" evidence="13">
    <location>
        <begin position="229"/>
        <end position="249"/>
    </location>
</feature>
<keyword evidence="2" id="KW-0813">Transport</keyword>
<dbReference type="GO" id="GO:0019646">
    <property type="term" value="P:aerobic electron transport chain"/>
    <property type="evidence" value="ECO:0007669"/>
    <property type="project" value="InterPro"/>
</dbReference>
<keyword evidence="9 13" id="KW-1133">Transmembrane helix</keyword>
<dbReference type="GO" id="GO:0009055">
    <property type="term" value="F:electron transfer activity"/>
    <property type="evidence" value="ECO:0007669"/>
    <property type="project" value="InterPro"/>
</dbReference>
<comment type="subcellular location">
    <subcellularLocation>
        <location evidence="1">Cell inner membrane</location>
        <topology evidence="1">Multi-pass membrane protein</topology>
    </subcellularLocation>
</comment>
<evidence type="ECO:0000256" key="1">
    <source>
        <dbReference type="ARBA" id="ARBA00004429"/>
    </source>
</evidence>
<reference evidence="14" key="2">
    <citation type="journal article" date="2014" name="ISME J.">
        <title>Microbial stratification in low pH oxic and suboxic macroscopic growths along an acid mine drainage.</title>
        <authorList>
            <person name="Mendez-Garcia C."/>
            <person name="Mesa V."/>
            <person name="Sprenger R.R."/>
            <person name="Richter M."/>
            <person name="Diez M.S."/>
            <person name="Solano J."/>
            <person name="Bargiela R."/>
            <person name="Golyshina O.V."/>
            <person name="Manteca A."/>
            <person name="Ramos J.L."/>
            <person name="Gallego J.R."/>
            <person name="Llorente I."/>
            <person name="Martins Dos Santos V.A."/>
            <person name="Jensen O.N."/>
            <person name="Pelaez A.I."/>
            <person name="Sanchez J."/>
            <person name="Ferrer M."/>
        </authorList>
    </citation>
    <scope>NUCLEOTIDE SEQUENCE</scope>
</reference>
<keyword evidence="5" id="KW-0349">Heme</keyword>
<evidence type="ECO:0000256" key="8">
    <source>
        <dbReference type="ARBA" id="ARBA00022982"/>
    </source>
</evidence>
<accession>T0ZTH9</accession>
<evidence type="ECO:0000256" key="5">
    <source>
        <dbReference type="ARBA" id="ARBA00022617"/>
    </source>
</evidence>
<reference evidence="14" key="1">
    <citation type="submission" date="2013-08" db="EMBL/GenBank/DDBJ databases">
        <authorList>
            <person name="Mendez C."/>
            <person name="Richter M."/>
            <person name="Ferrer M."/>
            <person name="Sanchez J."/>
        </authorList>
    </citation>
    <scope>NUCLEOTIDE SEQUENCE</scope>
</reference>
<evidence type="ECO:0000256" key="2">
    <source>
        <dbReference type="ARBA" id="ARBA00022448"/>
    </source>
</evidence>
<feature type="transmembrane region" description="Helical" evidence="13">
    <location>
        <begin position="146"/>
        <end position="170"/>
    </location>
</feature>
<evidence type="ECO:0000256" key="11">
    <source>
        <dbReference type="ARBA" id="ARBA00023136"/>
    </source>
</evidence>
<evidence type="ECO:0000313" key="14">
    <source>
        <dbReference type="EMBL" id="EQD31974.1"/>
    </source>
</evidence>
<sequence length="295" mass="32703">MRWVLSAQAQPTKLAAMEGLWKSEAAPVPFNLIAFPDQARQDNKGAVQIPYLLSLLVTHSIDGTVEGVDALERQATRKIENGIPAVQALKTLSRDPEDPAALAQFKAHAKDLGYGFLVQRYAPDLNNVTPAQVQQAARDTIHAGSWVFWSFRLMVGFGLLMLAFFVLAALYTLRNKVQDKRWFLIAAVWMIPVPFLANEFGWLVTELGRQPWTVFGVLPTWMSASTHSVGYMVFSLVGFVGLYSIFIVIEMYLMVRAIRQGPEPHHGTGDSRPQPRPALAPRPLPAAAHDTNLEG</sequence>
<dbReference type="AlphaFoldDB" id="T0ZTH9"/>
<dbReference type="PANTHER" id="PTHR30365:SF0">
    <property type="entry name" value="CYTOCHROME BD-I UBIQUINOL OXIDASE SUBUNIT 1"/>
    <property type="match status" value="1"/>
</dbReference>
<proteinExistence type="predicted"/>
<dbReference type="GO" id="GO:0016682">
    <property type="term" value="F:oxidoreductase activity, acting on diphenols and related substances as donors, oxygen as acceptor"/>
    <property type="evidence" value="ECO:0007669"/>
    <property type="project" value="TreeGrafter"/>
</dbReference>